<comment type="caution">
    <text evidence="1">The sequence shown here is derived from an EMBL/GenBank/DDBJ whole genome shotgun (WGS) entry which is preliminary data.</text>
</comment>
<name>A0A4C1WTQ5_EUMVA</name>
<dbReference type="Proteomes" id="UP000299102">
    <property type="component" value="Unassembled WGS sequence"/>
</dbReference>
<evidence type="ECO:0000313" key="2">
    <source>
        <dbReference type="Proteomes" id="UP000299102"/>
    </source>
</evidence>
<dbReference type="EMBL" id="BGZK01000625">
    <property type="protein sequence ID" value="GBP53444.1"/>
    <property type="molecule type" value="Genomic_DNA"/>
</dbReference>
<organism evidence="1 2">
    <name type="scientific">Eumeta variegata</name>
    <name type="common">Bagworm moth</name>
    <name type="synonym">Eumeta japonica</name>
    <dbReference type="NCBI Taxonomy" id="151549"/>
    <lineage>
        <taxon>Eukaryota</taxon>
        <taxon>Metazoa</taxon>
        <taxon>Ecdysozoa</taxon>
        <taxon>Arthropoda</taxon>
        <taxon>Hexapoda</taxon>
        <taxon>Insecta</taxon>
        <taxon>Pterygota</taxon>
        <taxon>Neoptera</taxon>
        <taxon>Endopterygota</taxon>
        <taxon>Lepidoptera</taxon>
        <taxon>Glossata</taxon>
        <taxon>Ditrysia</taxon>
        <taxon>Tineoidea</taxon>
        <taxon>Psychidae</taxon>
        <taxon>Oiketicinae</taxon>
        <taxon>Eumeta</taxon>
    </lineage>
</organism>
<reference evidence="1 2" key="1">
    <citation type="journal article" date="2019" name="Commun. Biol.">
        <title>The bagworm genome reveals a unique fibroin gene that provides high tensile strength.</title>
        <authorList>
            <person name="Kono N."/>
            <person name="Nakamura H."/>
            <person name="Ohtoshi R."/>
            <person name="Tomita M."/>
            <person name="Numata K."/>
            <person name="Arakawa K."/>
        </authorList>
    </citation>
    <scope>NUCLEOTIDE SEQUENCE [LARGE SCALE GENOMIC DNA]</scope>
</reference>
<accession>A0A4C1WTQ5</accession>
<sequence>MFLFVIEELGPQALHPRLLTDHCWAERPSNGDHKPNIAALDSHPGDRRPQGTISSSIYFADAFCFGSRFAPVASSSPAFHEKPAQHDFIDKSLCARLSSRNVINERNSPTQGFWSLVCHATPVGPYTHTDVCWHKRLHLLN</sequence>
<proteinExistence type="predicted"/>
<protein>
    <submittedName>
        <fullName evidence="1">Uncharacterized protein</fullName>
    </submittedName>
</protein>
<evidence type="ECO:0000313" key="1">
    <source>
        <dbReference type="EMBL" id="GBP53444.1"/>
    </source>
</evidence>
<gene>
    <name evidence="1" type="ORF">EVAR_17519_1</name>
</gene>
<dbReference type="AlphaFoldDB" id="A0A4C1WTQ5"/>
<keyword evidence="2" id="KW-1185">Reference proteome</keyword>